<organism evidence="15 16">
    <name type="scientific">Leucobacter allii</name>
    <dbReference type="NCBI Taxonomy" id="2932247"/>
    <lineage>
        <taxon>Bacteria</taxon>
        <taxon>Bacillati</taxon>
        <taxon>Actinomycetota</taxon>
        <taxon>Actinomycetes</taxon>
        <taxon>Micrococcales</taxon>
        <taxon>Microbacteriaceae</taxon>
        <taxon>Leucobacter</taxon>
    </lineage>
</organism>
<keyword evidence="4" id="KW-0597">Phosphoprotein</keyword>
<dbReference type="PROSITE" id="PS50885">
    <property type="entry name" value="HAMP"/>
    <property type="match status" value="1"/>
</dbReference>
<evidence type="ECO:0000256" key="2">
    <source>
        <dbReference type="ARBA" id="ARBA00004236"/>
    </source>
</evidence>
<dbReference type="InterPro" id="IPR004358">
    <property type="entry name" value="Sig_transdc_His_kin-like_C"/>
</dbReference>
<keyword evidence="12" id="KW-0472">Membrane</keyword>
<keyword evidence="8 12" id="KW-1133">Transmembrane helix</keyword>
<dbReference type="InterPro" id="IPR036890">
    <property type="entry name" value="HATPase_C_sf"/>
</dbReference>
<feature type="transmembrane region" description="Helical" evidence="12">
    <location>
        <begin position="218"/>
        <end position="240"/>
    </location>
</feature>
<evidence type="ECO:0000256" key="12">
    <source>
        <dbReference type="SAM" id="Phobius"/>
    </source>
</evidence>
<dbReference type="InterPro" id="IPR050736">
    <property type="entry name" value="Sensor_HK_Regulatory"/>
</dbReference>
<feature type="transmembrane region" description="Helical" evidence="12">
    <location>
        <begin position="40"/>
        <end position="64"/>
    </location>
</feature>
<dbReference type="InterPro" id="IPR003661">
    <property type="entry name" value="HisK_dim/P_dom"/>
</dbReference>
<evidence type="ECO:0000259" key="14">
    <source>
        <dbReference type="PROSITE" id="PS50885"/>
    </source>
</evidence>
<dbReference type="SMART" id="SM00304">
    <property type="entry name" value="HAMP"/>
    <property type="match status" value="1"/>
</dbReference>
<evidence type="ECO:0000256" key="11">
    <source>
        <dbReference type="SAM" id="MobiDB-lite"/>
    </source>
</evidence>
<dbReference type="SMART" id="SM00388">
    <property type="entry name" value="HisKA"/>
    <property type="match status" value="1"/>
</dbReference>
<dbReference type="Proteomes" id="UP000831786">
    <property type="component" value="Chromosome"/>
</dbReference>
<dbReference type="InterPro" id="IPR047669">
    <property type="entry name" value="MtrAB_MtrB"/>
</dbReference>
<dbReference type="EMBL" id="CP095045">
    <property type="protein sequence ID" value="UOQ56455.1"/>
    <property type="molecule type" value="Genomic_DNA"/>
</dbReference>
<evidence type="ECO:0000256" key="1">
    <source>
        <dbReference type="ARBA" id="ARBA00000085"/>
    </source>
</evidence>
<dbReference type="Pfam" id="PF02518">
    <property type="entry name" value="HATPase_c"/>
    <property type="match status" value="1"/>
</dbReference>
<dbReference type="NCBIfam" id="NF040691">
    <property type="entry name" value="MtrAB_MtrB"/>
    <property type="match status" value="1"/>
</dbReference>
<dbReference type="RefSeq" id="WP_244726782.1">
    <property type="nucleotide sequence ID" value="NZ_CP095045.1"/>
</dbReference>
<dbReference type="PRINTS" id="PR00344">
    <property type="entry name" value="BCTRLSENSOR"/>
</dbReference>
<dbReference type="SUPFAM" id="SSF47384">
    <property type="entry name" value="Homodimeric domain of signal transducing histidine kinase"/>
    <property type="match status" value="1"/>
</dbReference>
<evidence type="ECO:0000256" key="6">
    <source>
        <dbReference type="ARBA" id="ARBA00022692"/>
    </source>
</evidence>
<sequence length="525" mass="56595">MKPSGGRSRASAALRRLRLRWARATAPVLGPFRARWRRSLMLRTMTITGLVTGCIILVAGLFLLTSVTDDLYSSRRDQALEDSARATLAAQRWIDASDASDRGALSTLAATVRRTVQDTSASQMVYLRRQPGQTAFPEAPPSSTTDDMLPEAVSPELARTLAASPDPQHWQSVTFTAADGTLSPGIVVASTLEFPGGAGTYDLYIGYDLADTQDTLSFIQRTLLITAAAMMAFIGILVWIMTRIVFRPIRAAADASRLLASGVADARMPRQNDEHFDVLSDGFNDMADTLQARIRELDELSEMQQRFVSDVSHELRTPLTTIRLVGEVLQGGADGLEPGQQRAVEVLGDQIERFESLLADLLEISRYDAGRVTLETDATNLVALAHDVVEGLQPLSAGLIEVRALGGYAPVEVDARRIRRIVSNLVGNAIEHGEGKPIVVAIDSNAQAVAVSVRDWGIGMSAADLEHVFDRFWRADPSRTRTLGGTGLGLAIAQEDAAVHGGILEAWSALGRAPTSVSRCRAGTA</sequence>
<dbReference type="Gene3D" id="3.30.565.10">
    <property type="entry name" value="Histidine kinase-like ATPase, C-terminal domain"/>
    <property type="match status" value="1"/>
</dbReference>
<protein>
    <recommendedName>
        <fullName evidence="10">Sensor histidine kinase MtrB</fullName>
        <ecNumber evidence="3">2.7.13.3</ecNumber>
    </recommendedName>
</protein>
<dbReference type="InterPro" id="IPR036097">
    <property type="entry name" value="HisK_dim/P_sf"/>
</dbReference>
<gene>
    <name evidence="15" type="primary">mtrB</name>
    <name evidence="15" type="ORF">MUN78_12315</name>
</gene>
<dbReference type="InterPro" id="IPR003660">
    <property type="entry name" value="HAMP_dom"/>
</dbReference>
<evidence type="ECO:0000256" key="7">
    <source>
        <dbReference type="ARBA" id="ARBA00022777"/>
    </source>
</evidence>
<evidence type="ECO:0000256" key="3">
    <source>
        <dbReference type="ARBA" id="ARBA00012438"/>
    </source>
</evidence>
<dbReference type="Gene3D" id="1.10.287.130">
    <property type="match status" value="1"/>
</dbReference>
<dbReference type="EC" id="2.7.13.3" evidence="3"/>
<dbReference type="PROSITE" id="PS50109">
    <property type="entry name" value="HIS_KIN"/>
    <property type="match status" value="1"/>
</dbReference>
<evidence type="ECO:0000256" key="9">
    <source>
        <dbReference type="ARBA" id="ARBA00023012"/>
    </source>
</evidence>
<proteinExistence type="predicted"/>
<evidence type="ECO:0000256" key="5">
    <source>
        <dbReference type="ARBA" id="ARBA00022679"/>
    </source>
</evidence>
<keyword evidence="9" id="KW-0902">Two-component regulatory system</keyword>
<comment type="subcellular location">
    <subcellularLocation>
        <location evidence="2">Cell membrane</location>
    </subcellularLocation>
</comment>
<evidence type="ECO:0000313" key="15">
    <source>
        <dbReference type="EMBL" id="UOQ56455.1"/>
    </source>
</evidence>
<dbReference type="SUPFAM" id="SSF158472">
    <property type="entry name" value="HAMP domain-like"/>
    <property type="match status" value="1"/>
</dbReference>
<dbReference type="InterPro" id="IPR005467">
    <property type="entry name" value="His_kinase_dom"/>
</dbReference>
<reference evidence="15 16" key="1">
    <citation type="submission" date="2022-04" db="EMBL/GenBank/DDBJ databases">
        <title>Leucobacter sp. isolated from rhizosphere of garlic.</title>
        <authorList>
            <person name="Won M."/>
            <person name="Lee C.-M."/>
            <person name="Woen H.-Y."/>
            <person name="Kwon S.-W."/>
        </authorList>
    </citation>
    <scope>NUCLEOTIDE SEQUENCE [LARGE SCALE GENOMIC DNA]</scope>
    <source>
        <strain evidence="15 16">H21R-40</strain>
    </source>
</reference>
<keyword evidence="16" id="KW-1185">Reference proteome</keyword>
<dbReference type="CDD" id="cd06225">
    <property type="entry name" value="HAMP"/>
    <property type="match status" value="1"/>
</dbReference>
<evidence type="ECO:0000313" key="16">
    <source>
        <dbReference type="Proteomes" id="UP000831786"/>
    </source>
</evidence>
<dbReference type="CDD" id="cd00082">
    <property type="entry name" value="HisKA"/>
    <property type="match status" value="1"/>
</dbReference>
<evidence type="ECO:0000256" key="8">
    <source>
        <dbReference type="ARBA" id="ARBA00022989"/>
    </source>
</evidence>
<accession>A0ABY4FIE5</accession>
<evidence type="ECO:0000256" key="10">
    <source>
        <dbReference type="ARBA" id="ARBA00035305"/>
    </source>
</evidence>
<dbReference type="Gene3D" id="6.10.340.10">
    <property type="match status" value="1"/>
</dbReference>
<feature type="domain" description="HAMP" evidence="14">
    <location>
        <begin position="243"/>
        <end position="295"/>
    </location>
</feature>
<feature type="region of interest" description="Disordered" evidence="11">
    <location>
        <begin position="130"/>
        <end position="149"/>
    </location>
</feature>
<evidence type="ECO:0000259" key="13">
    <source>
        <dbReference type="PROSITE" id="PS50109"/>
    </source>
</evidence>
<dbReference type="SMART" id="SM00387">
    <property type="entry name" value="HATPase_c"/>
    <property type="match status" value="1"/>
</dbReference>
<keyword evidence="6 12" id="KW-0812">Transmembrane</keyword>
<dbReference type="GO" id="GO:0016301">
    <property type="term" value="F:kinase activity"/>
    <property type="evidence" value="ECO:0007669"/>
    <property type="project" value="UniProtKB-KW"/>
</dbReference>
<comment type="catalytic activity">
    <reaction evidence="1">
        <text>ATP + protein L-histidine = ADP + protein N-phospho-L-histidine.</text>
        <dbReference type="EC" id="2.7.13.3"/>
    </reaction>
</comment>
<name>A0ABY4FIE5_9MICO</name>
<keyword evidence="5" id="KW-0808">Transferase</keyword>
<dbReference type="SUPFAM" id="SSF55874">
    <property type="entry name" value="ATPase domain of HSP90 chaperone/DNA topoisomerase II/histidine kinase"/>
    <property type="match status" value="1"/>
</dbReference>
<keyword evidence="7 15" id="KW-0418">Kinase</keyword>
<dbReference type="PANTHER" id="PTHR43711:SF1">
    <property type="entry name" value="HISTIDINE KINASE 1"/>
    <property type="match status" value="1"/>
</dbReference>
<dbReference type="Pfam" id="PF00512">
    <property type="entry name" value="HisKA"/>
    <property type="match status" value="1"/>
</dbReference>
<evidence type="ECO:0000256" key="4">
    <source>
        <dbReference type="ARBA" id="ARBA00022553"/>
    </source>
</evidence>
<dbReference type="PANTHER" id="PTHR43711">
    <property type="entry name" value="TWO-COMPONENT HISTIDINE KINASE"/>
    <property type="match status" value="1"/>
</dbReference>
<dbReference type="InterPro" id="IPR003594">
    <property type="entry name" value="HATPase_dom"/>
</dbReference>
<dbReference type="CDD" id="cd00075">
    <property type="entry name" value="HATPase"/>
    <property type="match status" value="1"/>
</dbReference>
<feature type="domain" description="Histidine kinase" evidence="13">
    <location>
        <begin position="310"/>
        <end position="525"/>
    </location>
</feature>